<keyword evidence="1" id="KW-0479">Metal-binding</keyword>
<dbReference type="InterPro" id="IPR057670">
    <property type="entry name" value="SH3_retrovirus"/>
</dbReference>
<evidence type="ECO:0000313" key="5">
    <source>
        <dbReference type="EMBL" id="GJT48494.1"/>
    </source>
</evidence>
<evidence type="ECO:0000313" key="6">
    <source>
        <dbReference type="Proteomes" id="UP001151760"/>
    </source>
</evidence>
<keyword evidence="6" id="KW-1185">Reference proteome</keyword>
<sequence length="378" mass="42371">KFFKRRGRLVRQPRNVKKTLQRSQDDKNGKSDRKCFRCGDPNHLIGECPKLLKDKNQKAFVGGSWSDSGEEDDEKANDETCLVAQASNEVCSDSSYFSDENSSIDDFTLDNEYDKLCKTSLKIITNNKQLKAIRNSLENELSKLKLKLSTLEKNKGVDLECTNCQSLKIDNEKLKEEALKLTQFEKSTHCSNEMLSNQKPSSDKLGRGFNSFEASTSGTKKIKFVKSHNETPSRGGPSNAEGGPHKAQTPPKLRDRLSFSTIILRPKISMAGNAPDNLGFNLLSVRQICNSKCKVVFSENDSEIFKDDKVIGYSQNSKAYIILNKHTRKIKESLNVTFYETPPPSKTSPLVDDDIDEEEAFKVAEKKILSVVLGLPLS</sequence>
<dbReference type="InterPro" id="IPR036875">
    <property type="entry name" value="Znf_CCHC_sf"/>
</dbReference>
<reference evidence="5" key="2">
    <citation type="submission" date="2022-01" db="EMBL/GenBank/DDBJ databases">
        <authorList>
            <person name="Yamashiro T."/>
            <person name="Shiraishi A."/>
            <person name="Satake H."/>
            <person name="Nakayama K."/>
        </authorList>
    </citation>
    <scope>NUCLEOTIDE SEQUENCE</scope>
</reference>
<feature type="region of interest" description="Disordered" evidence="3">
    <location>
        <begin position="14"/>
        <end position="33"/>
    </location>
</feature>
<name>A0ABQ5EC57_9ASTR</name>
<comment type="caution">
    <text evidence="5">The sequence shown here is derived from an EMBL/GenBank/DDBJ whole genome shotgun (WGS) entry which is preliminary data.</text>
</comment>
<feature type="coiled-coil region" evidence="2">
    <location>
        <begin position="127"/>
        <end position="154"/>
    </location>
</feature>
<keyword evidence="1" id="KW-0862">Zinc</keyword>
<dbReference type="EMBL" id="BQNB010016158">
    <property type="protein sequence ID" value="GJT48494.1"/>
    <property type="molecule type" value="Genomic_DNA"/>
</dbReference>
<organism evidence="5 6">
    <name type="scientific">Tanacetum coccineum</name>
    <dbReference type="NCBI Taxonomy" id="301880"/>
    <lineage>
        <taxon>Eukaryota</taxon>
        <taxon>Viridiplantae</taxon>
        <taxon>Streptophyta</taxon>
        <taxon>Embryophyta</taxon>
        <taxon>Tracheophyta</taxon>
        <taxon>Spermatophyta</taxon>
        <taxon>Magnoliopsida</taxon>
        <taxon>eudicotyledons</taxon>
        <taxon>Gunneridae</taxon>
        <taxon>Pentapetalae</taxon>
        <taxon>asterids</taxon>
        <taxon>campanulids</taxon>
        <taxon>Asterales</taxon>
        <taxon>Asteraceae</taxon>
        <taxon>Asteroideae</taxon>
        <taxon>Anthemideae</taxon>
        <taxon>Anthemidinae</taxon>
        <taxon>Tanacetum</taxon>
    </lineage>
</organism>
<feature type="domain" description="CCHC-type" evidence="4">
    <location>
        <begin position="33"/>
        <end position="50"/>
    </location>
</feature>
<dbReference type="InterPro" id="IPR001878">
    <property type="entry name" value="Znf_CCHC"/>
</dbReference>
<feature type="region of interest" description="Disordered" evidence="3">
    <location>
        <begin position="192"/>
        <end position="252"/>
    </location>
</feature>
<dbReference type="SUPFAM" id="SSF57756">
    <property type="entry name" value="Retrovirus zinc finger-like domains"/>
    <property type="match status" value="1"/>
</dbReference>
<evidence type="ECO:0000259" key="4">
    <source>
        <dbReference type="PROSITE" id="PS50158"/>
    </source>
</evidence>
<dbReference type="PROSITE" id="PS50158">
    <property type="entry name" value="ZF_CCHC"/>
    <property type="match status" value="1"/>
</dbReference>
<keyword evidence="2" id="KW-0175">Coiled coil</keyword>
<feature type="non-terminal residue" evidence="5">
    <location>
        <position position="1"/>
    </location>
</feature>
<evidence type="ECO:0000256" key="1">
    <source>
        <dbReference type="PROSITE-ProRule" id="PRU00047"/>
    </source>
</evidence>
<reference evidence="5" key="1">
    <citation type="journal article" date="2022" name="Int. J. Mol. Sci.">
        <title>Draft Genome of Tanacetum Coccineum: Genomic Comparison of Closely Related Tanacetum-Family Plants.</title>
        <authorList>
            <person name="Yamashiro T."/>
            <person name="Shiraishi A."/>
            <person name="Nakayama K."/>
            <person name="Satake H."/>
        </authorList>
    </citation>
    <scope>NUCLEOTIDE SEQUENCE</scope>
</reference>
<evidence type="ECO:0000256" key="3">
    <source>
        <dbReference type="SAM" id="MobiDB-lite"/>
    </source>
</evidence>
<dbReference type="Proteomes" id="UP001151760">
    <property type="component" value="Unassembled WGS sequence"/>
</dbReference>
<dbReference type="Pfam" id="PF25597">
    <property type="entry name" value="SH3_retrovirus"/>
    <property type="match status" value="1"/>
</dbReference>
<dbReference type="Gene3D" id="4.10.60.10">
    <property type="entry name" value="Zinc finger, CCHC-type"/>
    <property type="match status" value="1"/>
</dbReference>
<accession>A0ABQ5EC57</accession>
<feature type="compositionally biased region" description="Basic and acidic residues" evidence="3">
    <location>
        <begin position="23"/>
        <end position="33"/>
    </location>
</feature>
<protein>
    <submittedName>
        <fullName evidence="5">Retrovirus-related pol polyprotein from transposon TNT 1-94</fullName>
    </submittedName>
</protein>
<keyword evidence="1" id="KW-0863">Zinc-finger</keyword>
<proteinExistence type="predicted"/>
<gene>
    <name evidence="5" type="ORF">Tco_0974651</name>
</gene>
<evidence type="ECO:0000256" key="2">
    <source>
        <dbReference type="SAM" id="Coils"/>
    </source>
</evidence>